<keyword evidence="1" id="KW-0812">Transmembrane</keyword>
<keyword evidence="1" id="KW-1133">Transmembrane helix</keyword>
<organism evidence="2 3">
    <name type="scientific">Salinivirga cyanobacteriivorans</name>
    <dbReference type="NCBI Taxonomy" id="1307839"/>
    <lineage>
        <taxon>Bacteria</taxon>
        <taxon>Pseudomonadati</taxon>
        <taxon>Bacteroidota</taxon>
        <taxon>Bacteroidia</taxon>
        <taxon>Bacteroidales</taxon>
        <taxon>Salinivirgaceae</taxon>
        <taxon>Salinivirga</taxon>
    </lineage>
</organism>
<keyword evidence="3" id="KW-1185">Reference proteome</keyword>
<name>A0A0S2I1K9_9BACT</name>
<dbReference type="RefSeq" id="WP_057953550.1">
    <property type="nucleotide sequence ID" value="NZ_CP013118.1"/>
</dbReference>
<dbReference type="EMBL" id="CP013118">
    <property type="protein sequence ID" value="ALO16155.1"/>
    <property type="molecule type" value="Genomic_DNA"/>
</dbReference>
<sequence>MIKRLVTGTIAFLSVFVFMSLTTEHNFFKDNLPELFISYFVYIAVYMFFVYLDKKIRKKT</sequence>
<reference evidence="2 3" key="1">
    <citation type="submission" date="2015-11" db="EMBL/GenBank/DDBJ databases">
        <title>Description and complete genome sequence of a novel strain predominating in hypersaline microbial mats and representing a new family of the Bacteriodetes phylum.</title>
        <authorList>
            <person name="Spring S."/>
            <person name="Bunk B."/>
            <person name="Sproer C."/>
            <person name="Klenk H.-P."/>
        </authorList>
    </citation>
    <scope>NUCLEOTIDE SEQUENCE [LARGE SCALE GENOMIC DNA]</scope>
    <source>
        <strain evidence="2 3">L21-Spi-D4</strain>
    </source>
</reference>
<feature type="transmembrane region" description="Helical" evidence="1">
    <location>
        <begin position="36"/>
        <end position="52"/>
    </location>
</feature>
<gene>
    <name evidence="2" type="ORF">L21SP5_02531</name>
</gene>
<evidence type="ECO:0000313" key="2">
    <source>
        <dbReference type="EMBL" id="ALO16155.1"/>
    </source>
</evidence>
<dbReference type="KEGG" id="blq:L21SP5_02531"/>
<accession>A0A0S2I1K9</accession>
<keyword evidence="1" id="KW-0472">Membrane</keyword>
<evidence type="ECO:0000313" key="3">
    <source>
        <dbReference type="Proteomes" id="UP000064893"/>
    </source>
</evidence>
<dbReference type="AlphaFoldDB" id="A0A0S2I1K9"/>
<protein>
    <submittedName>
        <fullName evidence="2">Uncharacterized protein</fullName>
    </submittedName>
</protein>
<dbReference type="Proteomes" id="UP000064893">
    <property type="component" value="Chromosome"/>
</dbReference>
<proteinExistence type="predicted"/>
<evidence type="ECO:0000256" key="1">
    <source>
        <dbReference type="SAM" id="Phobius"/>
    </source>
</evidence>